<feature type="compositionally biased region" description="Acidic residues" evidence="1">
    <location>
        <begin position="451"/>
        <end position="467"/>
    </location>
</feature>
<dbReference type="OrthoDB" id="10640693at2759"/>
<gene>
    <name evidence="2" type="ORF">PSNMU_V1.4_AUG-EV-PASAV3_0023600</name>
</gene>
<evidence type="ECO:0000256" key="1">
    <source>
        <dbReference type="SAM" id="MobiDB-lite"/>
    </source>
</evidence>
<feature type="region of interest" description="Disordered" evidence="1">
    <location>
        <begin position="1"/>
        <end position="32"/>
    </location>
</feature>
<keyword evidence="3" id="KW-1185">Reference proteome</keyword>
<feature type="compositionally biased region" description="Basic and acidic residues" evidence="1">
    <location>
        <begin position="20"/>
        <end position="31"/>
    </location>
</feature>
<proteinExistence type="predicted"/>
<feature type="compositionally biased region" description="Acidic residues" evidence="1">
    <location>
        <begin position="394"/>
        <end position="404"/>
    </location>
</feature>
<evidence type="ECO:0000313" key="2">
    <source>
        <dbReference type="EMBL" id="VEU35617.1"/>
    </source>
</evidence>
<dbReference type="AlphaFoldDB" id="A0A448Z0J4"/>
<accession>A0A448Z0J4</accession>
<reference evidence="2 3" key="1">
    <citation type="submission" date="2019-01" db="EMBL/GenBank/DDBJ databases">
        <authorList>
            <person name="Ferrante I. M."/>
        </authorList>
    </citation>
    <scope>NUCLEOTIDE SEQUENCE [LARGE SCALE GENOMIC DNA]</scope>
    <source>
        <strain evidence="2 3">B856</strain>
    </source>
</reference>
<evidence type="ECO:0000313" key="3">
    <source>
        <dbReference type="Proteomes" id="UP000291116"/>
    </source>
</evidence>
<feature type="region of interest" description="Disordered" evidence="1">
    <location>
        <begin position="350"/>
        <end position="426"/>
    </location>
</feature>
<organism evidence="2 3">
    <name type="scientific">Pseudo-nitzschia multistriata</name>
    <dbReference type="NCBI Taxonomy" id="183589"/>
    <lineage>
        <taxon>Eukaryota</taxon>
        <taxon>Sar</taxon>
        <taxon>Stramenopiles</taxon>
        <taxon>Ochrophyta</taxon>
        <taxon>Bacillariophyta</taxon>
        <taxon>Bacillariophyceae</taxon>
        <taxon>Bacillariophycidae</taxon>
        <taxon>Bacillariales</taxon>
        <taxon>Bacillariaceae</taxon>
        <taxon>Pseudo-nitzschia</taxon>
    </lineage>
</organism>
<feature type="compositionally biased region" description="Polar residues" evidence="1">
    <location>
        <begin position="370"/>
        <end position="390"/>
    </location>
</feature>
<name>A0A448Z0J4_9STRA</name>
<dbReference type="Proteomes" id="UP000291116">
    <property type="component" value="Unassembled WGS sequence"/>
</dbReference>
<feature type="region of interest" description="Disordered" evidence="1">
    <location>
        <begin position="451"/>
        <end position="478"/>
    </location>
</feature>
<dbReference type="EMBL" id="CAACVS010000063">
    <property type="protein sequence ID" value="VEU35617.1"/>
    <property type="molecule type" value="Genomic_DNA"/>
</dbReference>
<sequence>MTRLRNVLQSRADRFRKKQEKNALHQKEENRLIGSKYYDDETQLTGECIRPQVEPDGVEPDGVSEGDMYLLQAKGTRGTMAETFSSSEEENRAFSEYNENERFSRNQKITMYSEQDQYYPENNRQYDNPAYEEVENEYETSNGVEVVNLARGSARSGRAGVDEVENSEQPKTIEFVDSEDGKVFEIPQQEAGCNDGLLQNVRSLDDTYNDECSKTLNTNDETLQDPYTSNMEGIDHMNSSDRFGSLQVQVEDDERYEEYDQGDSAPENIGYEQEHYAHHDNTELYDCDDGQMYDPAQVDSNVGQPYQLERDGTFFEQMRSVQSRGHLEMEPENWESTAHDIPLNNPTSAYLNRPNDVPASPQLEDPYFSDGNSSWEEGSFATGASRTLSRVDTACDDDDDDVRNDDDARTFDGTFDGTEYYSDDDSYAEKQVDRPFVRILKKFRDMNVVDEQSDYESGDEGDEEDYEDSKKRSRRRKPKSAFDRLGAIGMNILNETIDYAERQDRAPKLEGGTIINSFADLFSCGAPSGY</sequence>
<protein>
    <submittedName>
        <fullName evidence="2">Uncharacterized protein</fullName>
    </submittedName>
</protein>